<feature type="region of interest" description="Disordered" evidence="1">
    <location>
        <begin position="1"/>
        <end position="31"/>
    </location>
</feature>
<gene>
    <name evidence="2" type="ORF">TGAMA5MH_10913</name>
</gene>
<evidence type="ECO:0000256" key="1">
    <source>
        <dbReference type="SAM" id="MobiDB-lite"/>
    </source>
</evidence>
<sequence>MRRWLPFKNPGRGRSMGDCSPPPWRITNGRK</sequence>
<dbReference type="EMBL" id="MTYH01000190">
    <property type="protein sequence ID" value="PNP37196.1"/>
    <property type="molecule type" value="Genomic_DNA"/>
</dbReference>
<reference evidence="2 3" key="1">
    <citation type="submission" date="2017-02" db="EMBL/GenBank/DDBJ databases">
        <title>Genomes of Trichoderma spp. with biocontrol activity.</title>
        <authorList>
            <person name="Gardiner D."/>
            <person name="Kazan K."/>
            <person name="Vos C."/>
            <person name="Harvey P."/>
        </authorList>
    </citation>
    <scope>NUCLEOTIDE SEQUENCE [LARGE SCALE GENOMIC DNA]</scope>
    <source>
        <strain evidence="2 3">A5MH</strain>
    </source>
</reference>
<evidence type="ECO:0000313" key="3">
    <source>
        <dbReference type="Proteomes" id="UP000236546"/>
    </source>
</evidence>
<proteinExistence type="predicted"/>
<accession>A0A2K0SVA7</accession>
<name>A0A2K0SVA7_9HYPO</name>
<organism evidence="2 3">
    <name type="scientific">Trichoderma gamsii</name>
    <dbReference type="NCBI Taxonomy" id="398673"/>
    <lineage>
        <taxon>Eukaryota</taxon>
        <taxon>Fungi</taxon>
        <taxon>Dikarya</taxon>
        <taxon>Ascomycota</taxon>
        <taxon>Pezizomycotina</taxon>
        <taxon>Sordariomycetes</taxon>
        <taxon>Hypocreomycetidae</taxon>
        <taxon>Hypocreales</taxon>
        <taxon>Hypocreaceae</taxon>
        <taxon>Trichoderma</taxon>
    </lineage>
</organism>
<dbReference type="AlphaFoldDB" id="A0A2K0SVA7"/>
<dbReference type="Proteomes" id="UP000236546">
    <property type="component" value="Unassembled WGS sequence"/>
</dbReference>
<evidence type="ECO:0000313" key="2">
    <source>
        <dbReference type="EMBL" id="PNP37196.1"/>
    </source>
</evidence>
<protein>
    <submittedName>
        <fullName evidence="2">Uncharacterized protein</fullName>
    </submittedName>
</protein>
<comment type="caution">
    <text evidence="2">The sequence shown here is derived from an EMBL/GenBank/DDBJ whole genome shotgun (WGS) entry which is preliminary data.</text>
</comment>